<reference evidence="9 10" key="1">
    <citation type="submission" date="2017-07" db="EMBL/GenBank/DDBJ databases">
        <title>Niveispirillum cyanobacteriorum sp. nov., isolated from cyanobacterial aggregates in a eutrophic lake.</title>
        <authorList>
            <person name="Cai H."/>
        </authorList>
    </citation>
    <scope>NUCLEOTIDE SEQUENCE [LARGE SCALE GENOMIC DNA]</scope>
    <source>
        <strain evidence="10">TH1-14</strain>
    </source>
</reference>
<keyword evidence="7" id="KW-0349">Heme</keyword>
<comment type="function">
    <text evidence="7">Part of the MsrPQ system that repairs oxidized periplasmic proteins containing methionine sulfoxide residues (Met-O), using respiratory chain electrons. Thus protects these proteins from oxidative-stress damage caused by reactive species of oxygen and chlorine generated by the host defense mechanisms. MsrPQ is essential for the maintenance of envelope integrity under bleach stress, rescuing a wide series of structurally unrelated periplasmic proteins from methionine oxidation. MsrQ provides electrons for reduction to the reductase catalytic subunit MsrP, using the quinone pool of the respiratory chain.</text>
</comment>
<evidence type="ECO:0000256" key="7">
    <source>
        <dbReference type="HAMAP-Rule" id="MF_01207"/>
    </source>
</evidence>
<comment type="subcellular location">
    <subcellularLocation>
        <location evidence="7">Cell membrane</location>
        <topology evidence="7">Multi-pass membrane protein</topology>
    </subcellularLocation>
    <subcellularLocation>
        <location evidence="1">Membrane</location>
        <topology evidence="1">Multi-pass membrane protein</topology>
    </subcellularLocation>
</comment>
<proteinExistence type="inferred from homology"/>
<evidence type="ECO:0000313" key="9">
    <source>
        <dbReference type="EMBL" id="OYQ34165.1"/>
    </source>
</evidence>
<evidence type="ECO:0000256" key="6">
    <source>
        <dbReference type="ARBA" id="ARBA00023136"/>
    </source>
</evidence>
<comment type="cofactor">
    <cofactor evidence="7">
        <name>heme b</name>
        <dbReference type="ChEBI" id="CHEBI:60344"/>
    </cofactor>
    <text evidence="7">Binds 1 heme b (iron(II)-protoporphyrin IX) group per subunit.</text>
</comment>
<dbReference type="InterPro" id="IPR013130">
    <property type="entry name" value="Fe3_Rdtase_TM_dom"/>
</dbReference>
<evidence type="ECO:0000256" key="1">
    <source>
        <dbReference type="ARBA" id="ARBA00004141"/>
    </source>
</evidence>
<feature type="transmembrane region" description="Helical" evidence="7">
    <location>
        <begin position="52"/>
        <end position="68"/>
    </location>
</feature>
<evidence type="ECO:0000256" key="3">
    <source>
        <dbReference type="ARBA" id="ARBA00022692"/>
    </source>
</evidence>
<dbReference type="EMBL" id="NOXU01000029">
    <property type="protein sequence ID" value="OYQ34165.1"/>
    <property type="molecule type" value="Genomic_DNA"/>
</dbReference>
<organism evidence="9 10">
    <name type="scientific">Niveispirillum lacus</name>
    <dbReference type="NCBI Taxonomy" id="1981099"/>
    <lineage>
        <taxon>Bacteria</taxon>
        <taxon>Pseudomonadati</taxon>
        <taxon>Pseudomonadota</taxon>
        <taxon>Alphaproteobacteria</taxon>
        <taxon>Rhodospirillales</taxon>
        <taxon>Azospirillaceae</taxon>
        <taxon>Niveispirillum</taxon>
    </lineage>
</organism>
<feature type="transmembrane region" description="Helical" evidence="7">
    <location>
        <begin position="12"/>
        <end position="32"/>
    </location>
</feature>
<gene>
    <name evidence="7" type="primary">msrQ</name>
    <name evidence="9" type="ORF">CHU95_11940</name>
</gene>
<feature type="transmembrane region" description="Helical" evidence="7">
    <location>
        <begin position="177"/>
        <end position="193"/>
    </location>
</feature>
<feature type="transmembrane region" description="Helical" evidence="7">
    <location>
        <begin position="119"/>
        <end position="142"/>
    </location>
</feature>
<keyword evidence="7" id="KW-1003">Cell membrane</keyword>
<dbReference type="AlphaFoldDB" id="A0A255YZS7"/>
<evidence type="ECO:0000256" key="4">
    <source>
        <dbReference type="ARBA" id="ARBA00022989"/>
    </source>
</evidence>
<dbReference type="InterPro" id="IPR022837">
    <property type="entry name" value="MsrQ-like"/>
</dbReference>
<dbReference type="NCBIfam" id="NF003833">
    <property type="entry name" value="PRK05419.1-5"/>
    <property type="match status" value="1"/>
</dbReference>
<sequence length="196" mass="22313">MAIANLRFQPRLATWPVYLAGLLPALWYVYQIFHGDLGADPVKTLEHAMGEWALRFLILGLAITPLRREFGISLLKYRRAVGLTAFLYVVLHLLVYLLLDQGLDWAAIWADIIKRPYITIGMAGFLLLLPLAGTSFNAAIRWIGGRNWNRLHKLVYPAVLAGAVHYVLLVKSWPLEPLVYLGIVLMLLGWRVWRRA</sequence>
<dbReference type="PANTHER" id="PTHR36964:SF1">
    <property type="entry name" value="PROTEIN-METHIONINE-SULFOXIDE REDUCTASE HEME-BINDING SUBUNIT MSRQ"/>
    <property type="match status" value="1"/>
</dbReference>
<evidence type="ECO:0000313" key="10">
    <source>
        <dbReference type="Proteomes" id="UP000216998"/>
    </source>
</evidence>
<name>A0A255YZS7_9PROT</name>
<comment type="subunit">
    <text evidence="7">Heterodimer of a catalytic subunit (MsrP) and a heme-binding subunit (MsrQ).</text>
</comment>
<dbReference type="RefSeq" id="WP_094456574.1">
    <property type="nucleotide sequence ID" value="NZ_NOXU01000029.1"/>
</dbReference>
<keyword evidence="2 7" id="KW-0813">Transport</keyword>
<accession>A0A255YZS7</accession>
<protein>
    <recommendedName>
        <fullName evidence="7">Protein-methionine-sulfoxide reductase heme-binding subunit MsrQ</fullName>
    </recommendedName>
    <alternativeName>
        <fullName evidence="7">Flavocytochrome MsrQ</fullName>
    </alternativeName>
</protein>
<evidence type="ECO:0000256" key="5">
    <source>
        <dbReference type="ARBA" id="ARBA00023004"/>
    </source>
</evidence>
<dbReference type="PANTHER" id="PTHR36964">
    <property type="entry name" value="PROTEIN-METHIONINE-SULFOXIDE REDUCTASE HEME-BINDING SUBUNIT MSRQ"/>
    <property type="match status" value="1"/>
</dbReference>
<dbReference type="Proteomes" id="UP000216998">
    <property type="component" value="Unassembled WGS sequence"/>
</dbReference>
<dbReference type="GO" id="GO:0030091">
    <property type="term" value="P:protein repair"/>
    <property type="evidence" value="ECO:0007669"/>
    <property type="project" value="UniProtKB-UniRule"/>
</dbReference>
<dbReference type="GO" id="GO:0046872">
    <property type="term" value="F:metal ion binding"/>
    <property type="evidence" value="ECO:0007669"/>
    <property type="project" value="UniProtKB-KW"/>
</dbReference>
<comment type="similarity">
    <text evidence="7">Belongs to the MsrQ family.</text>
</comment>
<comment type="cofactor">
    <cofactor evidence="7">
        <name>FMN</name>
        <dbReference type="ChEBI" id="CHEBI:58210"/>
    </cofactor>
    <text evidence="7">Binds 1 FMN per subunit.</text>
</comment>
<feature type="domain" description="Ferric oxidoreductase" evidence="8">
    <location>
        <begin position="50"/>
        <end position="162"/>
    </location>
</feature>
<comment type="caution">
    <text evidence="9">The sequence shown here is derived from an EMBL/GenBank/DDBJ whole genome shotgun (WGS) entry which is preliminary data.</text>
</comment>
<keyword evidence="5 7" id="KW-0408">Iron</keyword>
<dbReference type="GO" id="GO:0016679">
    <property type="term" value="F:oxidoreductase activity, acting on diphenols and related substances as donors"/>
    <property type="evidence" value="ECO:0007669"/>
    <property type="project" value="TreeGrafter"/>
</dbReference>
<dbReference type="Pfam" id="PF01794">
    <property type="entry name" value="Ferric_reduct"/>
    <property type="match status" value="1"/>
</dbReference>
<keyword evidence="7" id="KW-0288">FMN</keyword>
<dbReference type="GO" id="GO:0005886">
    <property type="term" value="C:plasma membrane"/>
    <property type="evidence" value="ECO:0007669"/>
    <property type="project" value="UniProtKB-SubCell"/>
</dbReference>
<keyword evidence="6 7" id="KW-0472">Membrane</keyword>
<keyword evidence="3 7" id="KW-0812">Transmembrane</keyword>
<keyword evidence="10" id="KW-1185">Reference proteome</keyword>
<evidence type="ECO:0000259" key="8">
    <source>
        <dbReference type="Pfam" id="PF01794"/>
    </source>
</evidence>
<keyword evidence="7" id="KW-0249">Electron transport</keyword>
<feature type="transmembrane region" description="Helical" evidence="7">
    <location>
        <begin position="80"/>
        <end position="99"/>
    </location>
</feature>
<evidence type="ECO:0000256" key="2">
    <source>
        <dbReference type="ARBA" id="ARBA00022448"/>
    </source>
</evidence>
<dbReference type="OrthoDB" id="9788328at2"/>
<keyword evidence="4 7" id="KW-1133">Transmembrane helix</keyword>
<feature type="transmembrane region" description="Helical" evidence="7">
    <location>
        <begin position="154"/>
        <end position="171"/>
    </location>
</feature>
<dbReference type="GO" id="GO:0009055">
    <property type="term" value="F:electron transfer activity"/>
    <property type="evidence" value="ECO:0007669"/>
    <property type="project" value="UniProtKB-UniRule"/>
</dbReference>
<keyword evidence="7" id="KW-0479">Metal-binding</keyword>
<dbReference type="GO" id="GO:0020037">
    <property type="term" value="F:heme binding"/>
    <property type="evidence" value="ECO:0007669"/>
    <property type="project" value="UniProtKB-UniRule"/>
</dbReference>
<keyword evidence="7" id="KW-0285">Flavoprotein</keyword>
<dbReference type="GO" id="GO:0010181">
    <property type="term" value="F:FMN binding"/>
    <property type="evidence" value="ECO:0007669"/>
    <property type="project" value="UniProtKB-UniRule"/>
</dbReference>
<dbReference type="HAMAP" id="MF_01207">
    <property type="entry name" value="MsrQ"/>
    <property type="match status" value="1"/>
</dbReference>